<evidence type="ECO:0000313" key="2">
    <source>
        <dbReference type="EMBL" id="CAL1581355.1"/>
    </source>
</evidence>
<sequence>MTALRVQLQRSLHRCSELRRCSILLAEWLTSGGGHTVELETTTKVHLAPVLEHQLSNFQTFCASSKRSVLLLVSRDTGDEEEVQDQLEIYFQKPSNGGGEIETTTYLSPGRSELALLSPDR</sequence>
<name>A0AAV2JZZ0_KNICA</name>
<dbReference type="InterPro" id="IPR009909">
    <property type="entry name" value="Nmi/IFP35_dom"/>
</dbReference>
<gene>
    <name evidence="2" type="ORF">KC01_LOCUS12118</name>
</gene>
<protein>
    <recommendedName>
        <fullName evidence="1">NID domain-containing protein</fullName>
    </recommendedName>
</protein>
<evidence type="ECO:0000259" key="1">
    <source>
        <dbReference type="Pfam" id="PF07292"/>
    </source>
</evidence>
<reference evidence="2 3" key="1">
    <citation type="submission" date="2024-04" db="EMBL/GenBank/DDBJ databases">
        <authorList>
            <person name="Waldvogel A.-M."/>
            <person name="Schoenle A."/>
        </authorList>
    </citation>
    <scope>NUCLEOTIDE SEQUENCE [LARGE SCALE GENOMIC DNA]</scope>
</reference>
<dbReference type="EMBL" id="OZ035837">
    <property type="protein sequence ID" value="CAL1581355.1"/>
    <property type="molecule type" value="Genomic_DNA"/>
</dbReference>
<feature type="domain" description="NID" evidence="1">
    <location>
        <begin position="26"/>
        <end position="102"/>
    </location>
</feature>
<evidence type="ECO:0000313" key="3">
    <source>
        <dbReference type="Proteomes" id="UP001497482"/>
    </source>
</evidence>
<organism evidence="2 3">
    <name type="scientific">Knipowitschia caucasica</name>
    <name type="common">Caucasian dwarf goby</name>
    <name type="synonym">Pomatoschistus caucasicus</name>
    <dbReference type="NCBI Taxonomy" id="637954"/>
    <lineage>
        <taxon>Eukaryota</taxon>
        <taxon>Metazoa</taxon>
        <taxon>Chordata</taxon>
        <taxon>Craniata</taxon>
        <taxon>Vertebrata</taxon>
        <taxon>Euteleostomi</taxon>
        <taxon>Actinopterygii</taxon>
        <taxon>Neopterygii</taxon>
        <taxon>Teleostei</taxon>
        <taxon>Neoteleostei</taxon>
        <taxon>Acanthomorphata</taxon>
        <taxon>Gobiaria</taxon>
        <taxon>Gobiiformes</taxon>
        <taxon>Gobioidei</taxon>
        <taxon>Gobiidae</taxon>
        <taxon>Gobiinae</taxon>
        <taxon>Knipowitschia</taxon>
    </lineage>
</organism>
<proteinExistence type="predicted"/>
<dbReference type="AlphaFoldDB" id="A0AAV2JZZ0"/>
<dbReference type="Pfam" id="PF07292">
    <property type="entry name" value="NID"/>
    <property type="match status" value="1"/>
</dbReference>
<accession>A0AAV2JZZ0</accession>
<keyword evidence="3" id="KW-1185">Reference proteome</keyword>
<dbReference type="Proteomes" id="UP001497482">
    <property type="component" value="Chromosome 15"/>
</dbReference>